<dbReference type="HOGENOM" id="CLU_3200092_0_0_0"/>
<protein>
    <submittedName>
        <fullName evidence="1">Uncharacterized protein</fullName>
    </submittedName>
</protein>
<proteinExistence type="predicted"/>
<reference evidence="1 2" key="1">
    <citation type="journal article" date="2014" name="PLoS ONE">
        <title>The first complete genome sequence of the class fimbriimonadia in the phylum armatimonadetes.</title>
        <authorList>
            <person name="Hu Z.Y."/>
            <person name="Wang Y.Z."/>
            <person name="Im W.T."/>
            <person name="Wang S.Y."/>
            <person name="Zhao G.P."/>
            <person name="Zheng H.J."/>
            <person name="Quan Z.X."/>
        </authorList>
    </citation>
    <scope>NUCLEOTIDE SEQUENCE [LARGE SCALE GENOMIC DNA]</scope>
    <source>
        <strain evidence="1">Gsoil 348</strain>
    </source>
</reference>
<keyword evidence="2" id="KW-1185">Reference proteome</keyword>
<sequence>MSGNIGFDCGHQRFRSGFLVAVGSATACRGRGGVSAPYPGSSTRG</sequence>
<evidence type="ECO:0000313" key="2">
    <source>
        <dbReference type="Proteomes" id="UP000027982"/>
    </source>
</evidence>
<dbReference type="EMBL" id="CP007139">
    <property type="protein sequence ID" value="AIE84342.1"/>
    <property type="molecule type" value="Genomic_DNA"/>
</dbReference>
<evidence type="ECO:0000313" key="1">
    <source>
        <dbReference type="EMBL" id="AIE84342.1"/>
    </source>
</evidence>
<dbReference type="AlphaFoldDB" id="A0A068NLQ0"/>
<dbReference type="STRING" id="661478.OP10G_0974"/>
<organism evidence="1 2">
    <name type="scientific">Fimbriimonas ginsengisoli Gsoil 348</name>
    <dbReference type="NCBI Taxonomy" id="661478"/>
    <lineage>
        <taxon>Bacteria</taxon>
        <taxon>Bacillati</taxon>
        <taxon>Armatimonadota</taxon>
        <taxon>Fimbriimonadia</taxon>
        <taxon>Fimbriimonadales</taxon>
        <taxon>Fimbriimonadaceae</taxon>
        <taxon>Fimbriimonas</taxon>
    </lineage>
</organism>
<accession>A0A068NLQ0</accession>
<gene>
    <name evidence="1" type="ORF">OP10G_0974</name>
</gene>
<name>A0A068NLQ0_FIMGI</name>
<dbReference type="KEGG" id="fgi:OP10G_0974"/>
<dbReference type="Proteomes" id="UP000027982">
    <property type="component" value="Chromosome"/>
</dbReference>